<gene>
    <name evidence="1" type="ORF">Pmar_PMAR000201</name>
</gene>
<dbReference type="Proteomes" id="UP000007800">
    <property type="component" value="Unassembled WGS sequence"/>
</dbReference>
<evidence type="ECO:0000313" key="2">
    <source>
        <dbReference type="Proteomes" id="UP000007800"/>
    </source>
</evidence>
<dbReference type="AlphaFoldDB" id="C5K8R1"/>
<keyword evidence="2" id="KW-1185">Reference proteome</keyword>
<protein>
    <submittedName>
        <fullName evidence="1">Uncharacterized protein</fullName>
    </submittedName>
</protein>
<dbReference type="InParanoid" id="C5K8R1"/>
<reference evidence="1 2" key="1">
    <citation type="submission" date="2008-07" db="EMBL/GenBank/DDBJ databases">
        <authorList>
            <person name="El-Sayed N."/>
            <person name="Caler E."/>
            <person name="Inman J."/>
            <person name="Amedeo P."/>
            <person name="Hass B."/>
            <person name="Wortman J."/>
        </authorList>
    </citation>
    <scope>NUCLEOTIDE SEQUENCE [LARGE SCALE GENOMIC DNA]</scope>
    <source>
        <strain evidence="2">ATCC 50983 / TXsc</strain>
    </source>
</reference>
<dbReference type="EMBL" id="GG671144">
    <property type="protein sequence ID" value="EER19138.1"/>
    <property type="molecule type" value="Genomic_DNA"/>
</dbReference>
<dbReference type="GeneID" id="9039374"/>
<dbReference type="RefSeq" id="XP_002787342.1">
    <property type="nucleotide sequence ID" value="XM_002787296.1"/>
</dbReference>
<organism evidence="2">
    <name type="scientific">Perkinsus marinus (strain ATCC 50983 / TXsc)</name>
    <dbReference type="NCBI Taxonomy" id="423536"/>
    <lineage>
        <taxon>Eukaryota</taxon>
        <taxon>Sar</taxon>
        <taxon>Alveolata</taxon>
        <taxon>Perkinsozoa</taxon>
        <taxon>Perkinsea</taxon>
        <taxon>Perkinsida</taxon>
        <taxon>Perkinsidae</taxon>
        <taxon>Perkinsus</taxon>
    </lineage>
</organism>
<name>C5K8R1_PERM5</name>
<proteinExistence type="predicted"/>
<accession>C5K8R1</accession>
<evidence type="ECO:0000313" key="1">
    <source>
        <dbReference type="EMBL" id="EER19138.1"/>
    </source>
</evidence>
<sequence>MPLVHVVDTIIGPYSIAWQSLQLLQTLSIEESHLAIFNYSTLPSLTTITIRPSEGCGPELDLCPVLGRFLTPKLKIMNLKGFCCDTIARAIGNVEEWPIVEKVFISHNGASCCGSVLDIWEAISLAFPALRGISAVPWGHPVNGQCQLTIAKRRLSLIGPFFGAVGSLLALRLAEEGVFPALERLSLNLTKFQGGWMGDYTDLGISFLRILIKLYQSHRISPHRRLQVITTTTIGIPEDTSLIYQQLIQGPLPAMKVLKLKSDDGRYRIIDFLHATTTKAF</sequence>